<evidence type="ECO:0000256" key="1">
    <source>
        <dbReference type="SAM" id="SignalP"/>
    </source>
</evidence>
<evidence type="ECO:0000313" key="2">
    <source>
        <dbReference type="EMBL" id="MBZ0156949.1"/>
    </source>
</evidence>
<evidence type="ECO:0000313" key="3">
    <source>
        <dbReference type="Proteomes" id="UP000705867"/>
    </source>
</evidence>
<organism evidence="2 3">
    <name type="scientific">Candidatus Nitrobium versatile</name>
    <dbReference type="NCBI Taxonomy" id="2884831"/>
    <lineage>
        <taxon>Bacteria</taxon>
        <taxon>Pseudomonadati</taxon>
        <taxon>Nitrospirota</taxon>
        <taxon>Nitrospiria</taxon>
        <taxon>Nitrospirales</taxon>
        <taxon>Nitrospiraceae</taxon>
        <taxon>Candidatus Nitrobium</taxon>
    </lineage>
</organism>
<dbReference type="Proteomes" id="UP000705867">
    <property type="component" value="Unassembled WGS sequence"/>
</dbReference>
<dbReference type="EMBL" id="JAIOIV010000098">
    <property type="protein sequence ID" value="MBZ0156949.1"/>
    <property type="molecule type" value="Genomic_DNA"/>
</dbReference>
<proteinExistence type="predicted"/>
<sequence length="295" mass="31935">MFAVKRTVVLILLLLLVSLPHAPVHALTGDGGTLSACYPGGLDQVLAGVNPFKTECAQFTDLGTCYCAGVPCGRMVSFWLPMYAIEITGHANTTVFPFSVRDVVSPDALLGMTRQGSMVQGEPASGVNTKYREAHLYELSRTEILKMLAGHPRIACMTLMNLSSTGRTAFKSEARTDWRMGKDLTASLNPTDMLTKVGAWGYLFPRTGWVQHPSNVTGSLLLAFKTQHLAAELSTLSKPTVYVDKYEIGGPVPGTCYPIGTPTTLQEVSANKVGCADRIVVLFWKYITTCCPYGT</sequence>
<feature type="chain" id="PRO_5036956484" evidence="1">
    <location>
        <begin position="27"/>
        <end position="295"/>
    </location>
</feature>
<comment type="caution">
    <text evidence="2">The sequence shown here is derived from an EMBL/GenBank/DDBJ whole genome shotgun (WGS) entry which is preliminary data.</text>
</comment>
<reference evidence="2" key="2">
    <citation type="submission" date="2021-08" db="EMBL/GenBank/DDBJ databases">
        <authorList>
            <person name="Dalcin Martins P."/>
        </authorList>
    </citation>
    <scope>NUCLEOTIDE SEQUENCE</scope>
    <source>
        <strain evidence="2">MAG_39</strain>
    </source>
</reference>
<dbReference type="AlphaFoldDB" id="A0A953M0K3"/>
<keyword evidence="1" id="KW-0732">Signal</keyword>
<gene>
    <name evidence="2" type="ORF">K8I29_12165</name>
</gene>
<feature type="signal peptide" evidence="1">
    <location>
        <begin position="1"/>
        <end position="26"/>
    </location>
</feature>
<name>A0A953M0K3_9BACT</name>
<reference evidence="2" key="1">
    <citation type="journal article" date="2021" name="bioRxiv">
        <title>Unraveling nitrogen, sulfur and carbon metabolic pathways and microbial community transcriptional responses to substrate deprivation and toxicity stresses in a bioreactor mimicking anoxic brackish coastal sediment conditions.</title>
        <authorList>
            <person name="Martins P.D."/>
            <person name="Echeveste M.J."/>
            <person name="Arshad A."/>
            <person name="Kurth J."/>
            <person name="Ouboter H."/>
            <person name="Jetten M.S.M."/>
            <person name="Welte C.U."/>
        </authorList>
    </citation>
    <scope>NUCLEOTIDE SEQUENCE</scope>
    <source>
        <strain evidence="2">MAG_39</strain>
    </source>
</reference>
<accession>A0A953M0K3</accession>
<protein>
    <submittedName>
        <fullName evidence="2">TraU family protein</fullName>
    </submittedName>
</protein>